<accession>A0A3R5U0G9</accession>
<name>A0A3R5U0G9_9STRA</name>
<proteinExistence type="predicted"/>
<dbReference type="GeneID" id="38947887"/>
<sequence length="230" mass="26944">MNGCLDKIQVSQKLVQSFLSSFLDNQNAYDMYHIGIWFRTLSYHVSTSSGVKGNHHRVNIKPSVVKALTANSIRYKLALRTKDWEDFVVWKLRLPTWTSYFSSNYNGLLTKWLYNCFRNRIPSALNSIFPSIFSALARLHRIRIIDEMSTVPNWSTRFNTQTLIDKICDVLDFSHENSNRLKPENHVFLIKRRVPNRSIIRGYTCRIDSMVLNFTTNRLMGEELVKQFNV</sequence>
<keyword evidence="1" id="KW-0934">Plastid</keyword>
<reference evidence="1" key="1">
    <citation type="journal article" date="2019" name="Genome Biol. Evol.">
        <title>Plastid Genomes and Proteins Illuminate the Evolution of Eustigmatophyte Algae and Their Bacterial Endosymbionts.</title>
        <authorList>
            <person name="Sevcikova T."/>
            <person name="Yurchenko T."/>
            <person name="Fawley K.P."/>
            <person name="Amaral R."/>
            <person name="Strnad H."/>
            <person name="Santos L.M."/>
            <person name="Fawley M.W."/>
            <person name="Elias M."/>
        </authorList>
    </citation>
    <scope>NUCLEOTIDE SEQUENCE</scope>
</reference>
<dbReference type="AlphaFoldDB" id="A0A3R5U0G9"/>
<geneLocation type="plastid" evidence="1"/>
<evidence type="ECO:0000313" key="1">
    <source>
        <dbReference type="EMBL" id="QAA11739.1"/>
    </source>
</evidence>
<gene>
    <name evidence="1" type="primary">atpD</name>
</gene>
<organism evidence="1">
    <name type="scientific">Eustigmatophyceae sp. Mont 10/10-1w</name>
    <dbReference type="NCBI Taxonomy" id="2506145"/>
    <lineage>
        <taxon>Eukaryota</taxon>
        <taxon>Sar</taxon>
        <taxon>Stramenopiles</taxon>
        <taxon>Ochrophyta</taxon>
        <taxon>Eustigmatophyceae</taxon>
    </lineage>
</organism>
<dbReference type="RefSeq" id="YP_009550806.1">
    <property type="nucleotide sequence ID" value="NC_040297.1"/>
</dbReference>
<dbReference type="EMBL" id="MK281455">
    <property type="protein sequence ID" value="QAA11739.1"/>
    <property type="molecule type" value="Genomic_DNA"/>
</dbReference>
<protein>
    <submittedName>
        <fullName evidence="1">Putative ATP synthase CF1 subunit delta</fullName>
    </submittedName>
</protein>